<evidence type="ECO:0000313" key="2">
    <source>
        <dbReference type="EMBL" id="CEQ02872.1"/>
    </source>
</evidence>
<dbReference type="GO" id="GO:0005524">
    <property type="term" value="F:ATP binding"/>
    <property type="evidence" value="ECO:0007669"/>
    <property type="project" value="UniProtKB-KW"/>
</dbReference>
<dbReference type="AlphaFoldDB" id="A0A0C7QQ62"/>
<evidence type="ECO:0000259" key="1">
    <source>
        <dbReference type="Pfam" id="PF00005"/>
    </source>
</evidence>
<dbReference type="EMBL" id="CEKZ01000003">
    <property type="protein sequence ID" value="CEQ02872.1"/>
    <property type="molecule type" value="Genomic_DNA"/>
</dbReference>
<sequence>MAYIDIKNLSKTYTINDTEKVVLKDININIDKGEFLCIMGSSGSGKSTLIKMIGGILTPTSGEIVFNGKCINRYSSKELDIYRQNNTGYVFQDFNLLEGLTIKENIILPLTILDIGITNIEKNTIKLNVI</sequence>
<dbReference type="Pfam" id="PF00005">
    <property type="entry name" value="ABC_tran"/>
    <property type="match status" value="1"/>
</dbReference>
<proteinExistence type="predicted"/>
<dbReference type="OrthoDB" id="2067633at2"/>
<dbReference type="SUPFAM" id="SSF52540">
    <property type="entry name" value="P-loop containing nucleoside triphosphate hydrolases"/>
    <property type="match status" value="1"/>
</dbReference>
<feature type="domain" description="ABC transporter" evidence="1">
    <location>
        <begin position="23"/>
        <end position="119"/>
    </location>
</feature>
<dbReference type="Proteomes" id="UP000049127">
    <property type="component" value="Unassembled WGS sequence"/>
</dbReference>
<reference evidence="3" key="1">
    <citation type="submission" date="2015-01" db="EMBL/GenBank/DDBJ databases">
        <authorList>
            <person name="Aslett M.A."/>
            <person name="De Silva N."/>
        </authorList>
    </citation>
    <scope>NUCLEOTIDE SEQUENCE [LARGE SCALE GENOMIC DNA]</scope>
    <source>
        <strain evidence="3">R28058</strain>
    </source>
</reference>
<protein>
    <submittedName>
        <fullName evidence="2">Bacitracin ABC transporter ATP-binding protein</fullName>
        <ecNumber evidence="2">3.6.3.-</ecNumber>
    </submittedName>
</protein>
<name>A0A0C7QQ62_PARSO</name>
<organism evidence="2 3">
    <name type="scientific">Paraclostridium sordellii</name>
    <name type="common">Clostridium sordellii</name>
    <dbReference type="NCBI Taxonomy" id="1505"/>
    <lineage>
        <taxon>Bacteria</taxon>
        <taxon>Bacillati</taxon>
        <taxon>Bacillota</taxon>
        <taxon>Clostridia</taxon>
        <taxon>Peptostreptococcales</taxon>
        <taxon>Peptostreptococcaceae</taxon>
        <taxon>Paraclostridium</taxon>
    </lineage>
</organism>
<dbReference type="Gene3D" id="3.40.50.300">
    <property type="entry name" value="P-loop containing nucleotide triphosphate hydrolases"/>
    <property type="match status" value="1"/>
</dbReference>
<dbReference type="PANTHER" id="PTHR42798:SF2">
    <property type="entry name" value="ABC TRANSPORTER ATP-BINDING PROTEIN MG467-RELATED"/>
    <property type="match status" value="1"/>
</dbReference>
<dbReference type="InterPro" id="IPR027417">
    <property type="entry name" value="P-loop_NTPase"/>
</dbReference>
<accession>A0A0C7QQ62</accession>
<gene>
    <name evidence="2" type="primary">lolD_3</name>
    <name evidence="2" type="ORF">R28058_06051</name>
</gene>
<dbReference type="RefSeq" id="WP_055341428.1">
    <property type="nucleotide sequence ID" value="NZ_CEKZ01000003.1"/>
</dbReference>
<dbReference type="GO" id="GO:0016887">
    <property type="term" value="F:ATP hydrolysis activity"/>
    <property type="evidence" value="ECO:0007669"/>
    <property type="project" value="InterPro"/>
</dbReference>
<dbReference type="EC" id="3.6.3.-" evidence="2"/>
<keyword evidence="2" id="KW-0547">Nucleotide-binding</keyword>
<evidence type="ECO:0000313" key="3">
    <source>
        <dbReference type="Proteomes" id="UP000049127"/>
    </source>
</evidence>
<keyword evidence="2" id="KW-0067">ATP-binding</keyword>
<dbReference type="PANTHER" id="PTHR42798">
    <property type="entry name" value="LIPOPROTEIN-RELEASING SYSTEM ATP-BINDING PROTEIN LOLD"/>
    <property type="match status" value="1"/>
</dbReference>
<dbReference type="InterPro" id="IPR003439">
    <property type="entry name" value="ABC_transporter-like_ATP-bd"/>
</dbReference>
<keyword evidence="2" id="KW-0378">Hydrolase</keyword>